<organism evidence="2 3">
    <name type="scientific">Glutamicibacter soli</name>
    <dbReference type="NCBI Taxonomy" id="453836"/>
    <lineage>
        <taxon>Bacteria</taxon>
        <taxon>Bacillati</taxon>
        <taxon>Actinomycetota</taxon>
        <taxon>Actinomycetes</taxon>
        <taxon>Micrococcales</taxon>
        <taxon>Micrococcaceae</taxon>
        <taxon>Glutamicibacter</taxon>
    </lineage>
</organism>
<gene>
    <name evidence="2" type="ORF">C1H84_05550</name>
</gene>
<protein>
    <submittedName>
        <fullName evidence="2">GNAT family N-acetyltransferase</fullName>
    </submittedName>
</protein>
<dbReference type="Pfam" id="PF13302">
    <property type="entry name" value="Acetyltransf_3"/>
    <property type="match status" value="1"/>
</dbReference>
<dbReference type="InterPro" id="IPR016181">
    <property type="entry name" value="Acyl_CoA_acyltransferase"/>
</dbReference>
<comment type="caution">
    <text evidence="2">The sequence shown here is derived from an EMBL/GenBank/DDBJ whole genome shotgun (WGS) entry which is preliminary data.</text>
</comment>
<feature type="domain" description="N-acetyltransferase" evidence="1">
    <location>
        <begin position="4"/>
        <end position="185"/>
    </location>
</feature>
<keyword evidence="2" id="KW-0808">Transferase</keyword>
<dbReference type="PANTHER" id="PTHR39173">
    <property type="entry name" value="ACETYLTRANSFERASE"/>
    <property type="match status" value="1"/>
</dbReference>
<evidence type="ECO:0000313" key="2">
    <source>
        <dbReference type="EMBL" id="RBM02892.1"/>
    </source>
</evidence>
<dbReference type="InterPro" id="IPR000182">
    <property type="entry name" value="GNAT_dom"/>
</dbReference>
<dbReference type="GO" id="GO:0016747">
    <property type="term" value="F:acyltransferase activity, transferring groups other than amino-acyl groups"/>
    <property type="evidence" value="ECO:0007669"/>
    <property type="project" value="InterPro"/>
</dbReference>
<proteinExistence type="predicted"/>
<accession>A0A365YJP1</accession>
<evidence type="ECO:0000313" key="3">
    <source>
        <dbReference type="Proteomes" id="UP000252167"/>
    </source>
</evidence>
<name>A0A365YJP1_9MICC</name>
<dbReference type="Gene3D" id="3.40.630.30">
    <property type="match status" value="1"/>
</dbReference>
<sequence length="188" mass="20317">MTSIELCPPTAALHDSWLASWDEWGTPDQDGASVFFASKFGWDLRTPQGFAQWVQLLNEMGEPGAVPPVGFAAQSTLWLERGGEYLGAVSLRHALVNDFLQEIGGHIGYGIRPAARGQGLAKLALAGALEQARALGLRRVLVTCNGSNIASAKTIEACGGEIERIVPREEIAEPFGAVEDLRRYWISL</sequence>
<evidence type="ECO:0000259" key="1">
    <source>
        <dbReference type="PROSITE" id="PS51186"/>
    </source>
</evidence>
<dbReference type="AlphaFoldDB" id="A0A365YJP1"/>
<dbReference type="RefSeq" id="WP_113606788.1">
    <property type="nucleotide sequence ID" value="NZ_POAF01000002.1"/>
</dbReference>
<dbReference type="PROSITE" id="PS51186">
    <property type="entry name" value="GNAT"/>
    <property type="match status" value="1"/>
</dbReference>
<dbReference type="PANTHER" id="PTHR39173:SF1">
    <property type="entry name" value="ACETYLTRANSFERASE"/>
    <property type="match status" value="1"/>
</dbReference>
<dbReference type="EMBL" id="POAF01000002">
    <property type="protein sequence ID" value="RBM02892.1"/>
    <property type="molecule type" value="Genomic_DNA"/>
</dbReference>
<keyword evidence="3" id="KW-1185">Reference proteome</keyword>
<reference evidence="2 3" key="1">
    <citation type="submission" date="2018-01" db="EMBL/GenBank/DDBJ databases">
        <title>Glutamicibacter soli strain NHPC-3 Whole genome sequence and assembly.</title>
        <authorList>
            <person name="Choudhury P."/>
            <person name="Gupta D."/>
            <person name="Sengupta K."/>
            <person name="Jawed A."/>
            <person name="Sultana N."/>
            <person name="Saha P."/>
        </authorList>
    </citation>
    <scope>NUCLEOTIDE SEQUENCE [LARGE SCALE GENOMIC DNA]</scope>
    <source>
        <strain evidence="2 3">NHPC-3</strain>
    </source>
</reference>
<dbReference type="SUPFAM" id="SSF55729">
    <property type="entry name" value="Acyl-CoA N-acyltransferases (Nat)"/>
    <property type="match status" value="1"/>
</dbReference>
<dbReference type="Proteomes" id="UP000252167">
    <property type="component" value="Unassembled WGS sequence"/>
</dbReference>